<dbReference type="EMBL" id="CAJNYD010002887">
    <property type="protein sequence ID" value="CAF3448382.1"/>
    <property type="molecule type" value="Genomic_DNA"/>
</dbReference>
<evidence type="ECO:0000313" key="3">
    <source>
        <dbReference type="EMBL" id="CAF4429977.1"/>
    </source>
</evidence>
<dbReference type="Proteomes" id="UP000663825">
    <property type="component" value="Unassembled WGS sequence"/>
</dbReference>
<evidence type="ECO:0000313" key="1">
    <source>
        <dbReference type="EMBL" id="CAF3441099.1"/>
    </source>
</evidence>
<sequence length="279" mass="33080">MQLSSVFSQLCHFSLKLKAFTSISDPLVISGDIIQQLCIDRLQPMVTYIFNLLLYATDTFEEKRIFNSLFKVPFIQRQQPRVFIQELNDREIGPTYHCFRMAYNVYTLEIFDGCGILFRPILNNHNLTTLINQQIKSLEIFDITWTLQNAQRIRTLFSNRLSNLKQFSFNICDAYRRWKWKPSCIVDGKNKFAKRIVTFIYLCVNKLQKLVSLRIGFSNSEFHDTSCFPHLIRRQLHQYHFDYDFRPMQLNCDFNNGWPMKNGGLIIYSISFLLFTDLN</sequence>
<accession>A0A818DUU0</accession>
<protein>
    <submittedName>
        <fullName evidence="2">Uncharacterized protein</fullName>
    </submittedName>
</protein>
<proteinExistence type="predicted"/>
<evidence type="ECO:0000313" key="2">
    <source>
        <dbReference type="EMBL" id="CAF3448382.1"/>
    </source>
</evidence>
<organism evidence="2 5">
    <name type="scientific">Rotaria socialis</name>
    <dbReference type="NCBI Taxonomy" id="392032"/>
    <lineage>
        <taxon>Eukaryota</taxon>
        <taxon>Metazoa</taxon>
        <taxon>Spiralia</taxon>
        <taxon>Gnathifera</taxon>
        <taxon>Rotifera</taxon>
        <taxon>Eurotatoria</taxon>
        <taxon>Bdelloidea</taxon>
        <taxon>Philodinida</taxon>
        <taxon>Philodinidae</taxon>
        <taxon>Rotaria</taxon>
    </lineage>
</organism>
<dbReference type="Proteomes" id="UP000663873">
    <property type="component" value="Unassembled WGS sequence"/>
</dbReference>
<dbReference type="Proteomes" id="UP000663851">
    <property type="component" value="Unassembled WGS sequence"/>
</dbReference>
<keyword evidence="6" id="KW-1185">Reference proteome</keyword>
<gene>
    <name evidence="4" type="ORF">HFQ381_LOCUS28059</name>
    <name evidence="2" type="ORF">LUA448_LOCUS21723</name>
    <name evidence="1" type="ORF">TIS948_LOCUS31198</name>
    <name evidence="3" type="ORF">UJA718_LOCUS21251</name>
</gene>
<evidence type="ECO:0000313" key="4">
    <source>
        <dbReference type="EMBL" id="CAF4505039.1"/>
    </source>
</evidence>
<evidence type="ECO:0000313" key="6">
    <source>
        <dbReference type="Proteomes" id="UP000663873"/>
    </source>
</evidence>
<dbReference type="EMBL" id="CAJOBO010003850">
    <property type="protein sequence ID" value="CAF4505039.1"/>
    <property type="molecule type" value="Genomic_DNA"/>
</dbReference>
<dbReference type="Proteomes" id="UP000663833">
    <property type="component" value="Unassembled WGS sequence"/>
</dbReference>
<dbReference type="EMBL" id="CAJOBP010004104">
    <property type="protein sequence ID" value="CAF4429977.1"/>
    <property type="molecule type" value="Genomic_DNA"/>
</dbReference>
<comment type="caution">
    <text evidence="2">The sequence shown here is derived from an EMBL/GenBank/DDBJ whole genome shotgun (WGS) entry which is preliminary data.</text>
</comment>
<dbReference type="OrthoDB" id="10050839at2759"/>
<evidence type="ECO:0000313" key="5">
    <source>
        <dbReference type="Proteomes" id="UP000663833"/>
    </source>
</evidence>
<reference evidence="2" key="1">
    <citation type="submission" date="2021-02" db="EMBL/GenBank/DDBJ databases">
        <authorList>
            <person name="Nowell W R."/>
        </authorList>
    </citation>
    <scope>NUCLEOTIDE SEQUENCE</scope>
</reference>
<dbReference type="AlphaFoldDB" id="A0A818DUU0"/>
<dbReference type="EMBL" id="CAJNXB010005692">
    <property type="protein sequence ID" value="CAF3441099.1"/>
    <property type="molecule type" value="Genomic_DNA"/>
</dbReference>
<name>A0A818DUU0_9BILA</name>